<dbReference type="Proteomes" id="UP000002028">
    <property type="component" value="Chromosome"/>
</dbReference>
<reference evidence="10 11" key="1">
    <citation type="journal article" date="2010" name="Stand. Genomic Sci.">
        <title>Complete genome sequence of Spirosoma linguale type strain (1).</title>
        <authorList>
            <person name="Lail K."/>
            <person name="Sikorski J."/>
            <person name="Saunders E."/>
            <person name="Lapidus A."/>
            <person name="Glavina Del Rio T."/>
            <person name="Copeland A."/>
            <person name="Tice H."/>
            <person name="Cheng J.-F."/>
            <person name="Lucas S."/>
            <person name="Nolan M."/>
            <person name="Bruce D."/>
            <person name="Goodwin L."/>
            <person name="Pitluck S."/>
            <person name="Ivanova N."/>
            <person name="Mavromatis K."/>
            <person name="Ovchinnikova G."/>
            <person name="Pati A."/>
            <person name="Chen A."/>
            <person name="Palaniappan K."/>
            <person name="Land M."/>
            <person name="Hauser L."/>
            <person name="Chang Y.-J."/>
            <person name="Jeffries C.D."/>
            <person name="Chain P."/>
            <person name="Brettin T."/>
            <person name="Detter J.C."/>
            <person name="Schuetze A."/>
            <person name="Rohde M."/>
            <person name="Tindall B.J."/>
            <person name="Goeker M."/>
            <person name="Bristow J."/>
            <person name="Eisen J.A."/>
            <person name="Markowitz V."/>
            <person name="Hugenholtz P."/>
            <person name="Kyrpides N.C."/>
            <person name="Klenk H.-P."/>
            <person name="Chen F."/>
        </authorList>
    </citation>
    <scope>NUCLEOTIDE SEQUENCE [LARGE SCALE GENOMIC DNA]</scope>
    <source>
        <strain evidence="11">ATCC 33905 / DSM 74 / LMG 10896 / Claus 1</strain>
    </source>
</reference>
<dbReference type="PROSITE" id="PS50113">
    <property type="entry name" value="PAC"/>
    <property type="match status" value="3"/>
</dbReference>
<evidence type="ECO:0000256" key="2">
    <source>
        <dbReference type="ARBA" id="ARBA00012438"/>
    </source>
</evidence>
<dbReference type="PANTHER" id="PTHR43304">
    <property type="entry name" value="PHYTOCHROME-LIKE PROTEIN CPH1"/>
    <property type="match status" value="1"/>
</dbReference>
<keyword evidence="11" id="KW-1185">Reference proteome</keyword>
<dbReference type="Gene3D" id="3.30.565.10">
    <property type="entry name" value="Histidine kinase-like ATPase, C-terminal domain"/>
    <property type="match status" value="1"/>
</dbReference>
<feature type="coiled-coil region" evidence="6">
    <location>
        <begin position="581"/>
        <end position="622"/>
    </location>
</feature>
<dbReference type="CDD" id="cd00082">
    <property type="entry name" value="HisKA"/>
    <property type="match status" value="1"/>
</dbReference>
<dbReference type="InterPro" id="IPR052162">
    <property type="entry name" value="Sensor_kinase/Photoreceptor"/>
</dbReference>
<keyword evidence="3" id="KW-0597">Phosphoprotein</keyword>
<dbReference type="InterPro" id="IPR013656">
    <property type="entry name" value="PAS_4"/>
</dbReference>
<feature type="domain" description="PAS" evidence="8">
    <location>
        <begin position="468"/>
        <end position="538"/>
    </location>
</feature>
<keyword evidence="5 10" id="KW-0418">Kinase</keyword>
<dbReference type="GO" id="GO:0000155">
    <property type="term" value="F:phosphorelay sensor kinase activity"/>
    <property type="evidence" value="ECO:0007669"/>
    <property type="project" value="InterPro"/>
</dbReference>
<dbReference type="EMBL" id="CP001769">
    <property type="protein sequence ID" value="ADB39812.1"/>
    <property type="molecule type" value="Genomic_DNA"/>
</dbReference>
<name>D2QHL3_SPILD</name>
<evidence type="ECO:0000259" key="7">
    <source>
        <dbReference type="PROSITE" id="PS50109"/>
    </source>
</evidence>
<feature type="coiled-coil region" evidence="6">
    <location>
        <begin position="279"/>
        <end position="338"/>
    </location>
</feature>
<evidence type="ECO:0000256" key="4">
    <source>
        <dbReference type="ARBA" id="ARBA00022679"/>
    </source>
</evidence>
<keyword evidence="4" id="KW-0808">Transferase</keyword>
<evidence type="ECO:0000256" key="5">
    <source>
        <dbReference type="ARBA" id="ARBA00022777"/>
    </source>
</evidence>
<gene>
    <name evidence="10" type="ordered locus">Slin_3820</name>
</gene>
<dbReference type="STRING" id="504472.Slin_3820"/>
<keyword evidence="6" id="KW-0175">Coiled coil</keyword>
<evidence type="ECO:0000256" key="6">
    <source>
        <dbReference type="SAM" id="Coils"/>
    </source>
</evidence>
<dbReference type="PANTHER" id="PTHR43304:SF1">
    <property type="entry name" value="PAC DOMAIN-CONTAINING PROTEIN"/>
    <property type="match status" value="1"/>
</dbReference>
<dbReference type="Pfam" id="PF08447">
    <property type="entry name" value="PAS_3"/>
    <property type="match status" value="2"/>
</dbReference>
<evidence type="ECO:0000313" key="10">
    <source>
        <dbReference type="EMBL" id="ADB39812.1"/>
    </source>
</evidence>
<dbReference type="InterPro" id="IPR003661">
    <property type="entry name" value="HisK_dim/P_dom"/>
</dbReference>
<dbReference type="SUPFAM" id="SSF55874">
    <property type="entry name" value="ATPase domain of HSP90 chaperone/DNA topoisomerase II/histidine kinase"/>
    <property type="match status" value="1"/>
</dbReference>
<dbReference type="FunFam" id="3.30.565.10:FF:000006">
    <property type="entry name" value="Sensor histidine kinase WalK"/>
    <property type="match status" value="1"/>
</dbReference>
<dbReference type="InterPro" id="IPR003594">
    <property type="entry name" value="HATPase_dom"/>
</dbReference>
<dbReference type="CDD" id="cd00130">
    <property type="entry name" value="PAS"/>
    <property type="match status" value="2"/>
</dbReference>
<dbReference type="Gene3D" id="2.10.70.100">
    <property type="match status" value="1"/>
</dbReference>
<dbReference type="HOGENOM" id="CLU_000445_114_71_10"/>
<dbReference type="InterPro" id="IPR013655">
    <property type="entry name" value="PAS_fold_3"/>
</dbReference>
<dbReference type="Pfam" id="PF02518">
    <property type="entry name" value="HATPase_c"/>
    <property type="match status" value="1"/>
</dbReference>
<dbReference type="InterPro" id="IPR001610">
    <property type="entry name" value="PAC"/>
</dbReference>
<dbReference type="SMART" id="SM00388">
    <property type="entry name" value="HisKA"/>
    <property type="match status" value="1"/>
</dbReference>
<dbReference type="InterPro" id="IPR000700">
    <property type="entry name" value="PAS-assoc_C"/>
</dbReference>
<evidence type="ECO:0000259" key="9">
    <source>
        <dbReference type="PROSITE" id="PS50113"/>
    </source>
</evidence>
<evidence type="ECO:0000259" key="8">
    <source>
        <dbReference type="PROSITE" id="PS50112"/>
    </source>
</evidence>
<dbReference type="InterPro" id="IPR004358">
    <property type="entry name" value="Sig_transdc_His_kin-like_C"/>
</dbReference>
<dbReference type="SMART" id="SM00091">
    <property type="entry name" value="PAS"/>
    <property type="match status" value="4"/>
</dbReference>
<feature type="domain" description="PAC" evidence="9">
    <location>
        <begin position="92"/>
        <end position="145"/>
    </location>
</feature>
<dbReference type="RefSeq" id="WP_012928325.1">
    <property type="nucleotide sequence ID" value="NC_013730.1"/>
</dbReference>
<dbReference type="Pfam" id="PF00512">
    <property type="entry name" value="HisKA"/>
    <property type="match status" value="1"/>
</dbReference>
<dbReference type="PROSITE" id="PS50112">
    <property type="entry name" value="PAS"/>
    <property type="match status" value="2"/>
</dbReference>
<dbReference type="PROSITE" id="PS50109">
    <property type="entry name" value="HIS_KIN"/>
    <property type="match status" value="1"/>
</dbReference>
<proteinExistence type="predicted"/>
<dbReference type="SUPFAM" id="SSF47384">
    <property type="entry name" value="Homodimeric domain of signal transducing histidine kinase"/>
    <property type="match status" value="1"/>
</dbReference>
<dbReference type="InterPro" id="IPR005467">
    <property type="entry name" value="His_kinase_dom"/>
</dbReference>
<dbReference type="PRINTS" id="PR00344">
    <property type="entry name" value="BCTRLSENSOR"/>
</dbReference>
<feature type="domain" description="PAC" evidence="9">
    <location>
        <begin position="541"/>
        <end position="593"/>
    </location>
</feature>
<feature type="domain" description="Histidine kinase" evidence="7">
    <location>
        <begin position="650"/>
        <end position="881"/>
    </location>
</feature>
<dbReference type="Gene3D" id="1.10.287.130">
    <property type="match status" value="1"/>
</dbReference>
<feature type="domain" description="PAS" evidence="8">
    <location>
        <begin position="16"/>
        <end position="87"/>
    </location>
</feature>
<protein>
    <recommendedName>
        <fullName evidence="2">histidine kinase</fullName>
        <ecNumber evidence="2">2.7.13.3</ecNumber>
    </recommendedName>
</protein>
<organism evidence="10 11">
    <name type="scientific">Spirosoma linguale (strain ATCC 33905 / DSM 74 / LMG 10896 / Claus 1)</name>
    <dbReference type="NCBI Taxonomy" id="504472"/>
    <lineage>
        <taxon>Bacteria</taxon>
        <taxon>Pseudomonadati</taxon>
        <taxon>Bacteroidota</taxon>
        <taxon>Cytophagia</taxon>
        <taxon>Cytophagales</taxon>
        <taxon>Cytophagaceae</taxon>
        <taxon>Spirosoma</taxon>
    </lineage>
</organism>
<dbReference type="InterPro" id="IPR000014">
    <property type="entry name" value="PAS"/>
</dbReference>
<dbReference type="FunFam" id="3.30.450.20:FF:000099">
    <property type="entry name" value="Sensory box sensor histidine kinase"/>
    <property type="match status" value="1"/>
</dbReference>
<evidence type="ECO:0000256" key="1">
    <source>
        <dbReference type="ARBA" id="ARBA00000085"/>
    </source>
</evidence>
<dbReference type="KEGG" id="sli:Slin_3820"/>
<accession>D2QHL3</accession>
<evidence type="ECO:0000313" key="11">
    <source>
        <dbReference type="Proteomes" id="UP000002028"/>
    </source>
</evidence>
<dbReference type="InterPro" id="IPR036890">
    <property type="entry name" value="HATPase_C_sf"/>
</dbReference>
<dbReference type="AlphaFoldDB" id="D2QHL3"/>
<comment type="catalytic activity">
    <reaction evidence="1">
        <text>ATP + protein L-histidine = ADP + protein N-phospho-L-histidine.</text>
        <dbReference type="EC" id="2.7.13.3"/>
    </reaction>
</comment>
<dbReference type="Pfam" id="PF08448">
    <property type="entry name" value="PAS_4"/>
    <property type="match status" value="1"/>
</dbReference>
<dbReference type="SUPFAM" id="SSF55785">
    <property type="entry name" value="PYP-like sensor domain (PAS domain)"/>
    <property type="match status" value="4"/>
</dbReference>
<dbReference type="eggNOG" id="COG4251">
    <property type="taxonomic scope" value="Bacteria"/>
</dbReference>
<dbReference type="InterPro" id="IPR036097">
    <property type="entry name" value="HisK_dim/P_sf"/>
</dbReference>
<dbReference type="EC" id="2.7.13.3" evidence="2"/>
<dbReference type="SMART" id="SM00387">
    <property type="entry name" value="HATPase_c"/>
    <property type="match status" value="1"/>
</dbReference>
<dbReference type="InterPro" id="IPR035965">
    <property type="entry name" value="PAS-like_dom_sf"/>
</dbReference>
<sequence length="881" mass="98791">MTGQQQPSDTPANLTQRLNIDFALQAAGLGVWELDPVTKQVLWDDRCRLLFGLTKDNQLPFEQAIQYIHPDDQARIDQAVQQALLGQSNGQYDVTYRTVGADDGLLRWVRFMGRAELTPAGQVCRFAGVAQEVTPQVLAQQQVQQAQDTLQGVLAIADTGIWTLDVATGLISYSQRLKELFEFTDDTIGMDRVYNPILDADQLRVAQAVNRALDPASGGLLDEEYSIVTQRTGRHRIVRAQAKLYVDEQGTHKLQGSMRDVTQERDTQLALEQQVQARTQQLEASEARYRQLAQSLEAQVHQRTQALVTANEELAAINEELRISYEQERLVRQQLENSEARFRSLIEEAPIATCLLVGRELRTEVANQPMLDLFGKGRSMFDKPLSEAMPELAGQPFLDILDEVFTTGIAYEAKGIRADVEVDGVLGSYYFDFTYKPLRNAKGSVYAIIDMAIDVTQQVLARQESEATLRQFRTLLQALPNMTWTNTPTGEVDFYNERWYAYTGLSLEQTRDWGWQAVVHPDDLPQTMATYQQALARGEEFMFENRYRRADGQYRWHLNRALPLYGEDGQLVNWVGTATDIHEQKQVEAQLEQQVQERTEQLAASNEELSATNEELTATNKDFIAANQALEGANHDLLRSNKNLEQFAYIASHDMQEPLRKIQQFGDLLKSQYGDRLGDGVAYLERMQTAASRMSALIRDLLAFSRISTTQVIAQPVALDQVVSRVLETLSVVVEESGAQVEVTSLPVVPGDRSQLDQLFQNLLSNAVKFRRTSPGGELVTPQIRIKANLVAESDLPPSLHPARYAQTYHCIEVADNGIGFEEKYLDRMFEVFQRLHGKNEFGGTGIGLAIVQKVVINHGGAITATSEPGQGATFLVYLPA</sequence>
<dbReference type="SMART" id="SM00086">
    <property type="entry name" value="PAC"/>
    <property type="match status" value="3"/>
</dbReference>
<dbReference type="Gene3D" id="3.30.450.20">
    <property type="entry name" value="PAS domain"/>
    <property type="match status" value="4"/>
</dbReference>
<evidence type="ECO:0000256" key="3">
    <source>
        <dbReference type="ARBA" id="ARBA00022553"/>
    </source>
</evidence>
<dbReference type="NCBIfam" id="TIGR00229">
    <property type="entry name" value="sensory_box"/>
    <property type="match status" value="1"/>
</dbReference>
<feature type="domain" description="PAC" evidence="9">
    <location>
        <begin position="221"/>
        <end position="273"/>
    </location>
</feature>